<protein>
    <recommendedName>
        <fullName evidence="3">Asp23/Gls24 family envelope stress response protein</fullName>
    </recommendedName>
</protein>
<gene>
    <name evidence="1" type="ORF">ACFQZM_27885</name>
</gene>
<organism evidence="1 2">
    <name type="scientific">Actinomadura fibrosa</name>
    <dbReference type="NCBI Taxonomy" id="111802"/>
    <lineage>
        <taxon>Bacteria</taxon>
        <taxon>Bacillati</taxon>
        <taxon>Actinomycetota</taxon>
        <taxon>Actinomycetes</taxon>
        <taxon>Streptosporangiales</taxon>
        <taxon>Thermomonosporaceae</taxon>
        <taxon>Actinomadura</taxon>
    </lineage>
</organism>
<dbReference type="Proteomes" id="UP001597063">
    <property type="component" value="Unassembled WGS sequence"/>
</dbReference>
<evidence type="ECO:0008006" key="3">
    <source>
        <dbReference type="Google" id="ProtNLM"/>
    </source>
</evidence>
<proteinExistence type="predicted"/>
<evidence type="ECO:0000313" key="1">
    <source>
        <dbReference type="EMBL" id="MFD0688346.1"/>
    </source>
</evidence>
<comment type="caution">
    <text evidence="1">The sequence shown here is derived from an EMBL/GenBank/DDBJ whole genome shotgun (WGS) entry which is preliminary data.</text>
</comment>
<accession>A0ABW2XVP5</accession>
<reference evidence="2" key="1">
    <citation type="journal article" date="2019" name="Int. J. Syst. Evol. Microbiol.">
        <title>The Global Catalogue of Microorganisms (GCM) 10K type strain sequencing project: providing services to taxonomists for standard genome sequencing and annotation.</title>
        <authorList>
            <consortium name="The Broad Institute Genomics Platform"/>
            <consortium name="The Broad Institute Genome Sequencing Center for Infectious Disease"/>
            <person name="Wu L."/>
            <person name="Ma J."/>
        </authorList>
    </citation>
    <scope>NUCLEOTIDE SEQUENCE [LARGE SCALE GENOMIC DNA]</scope>
    <source>
        <strain evidence="2">JCM 9371</strain>
    </source>
</reference>
<name>A0ABW2XVP5_9ACTN</name>
<evidence type="ECO:0000313" key="2">
    <source>
        <dbReference type="Proteomes" id="UP001597063"/>
    </source>
</evidence>
<dbReference type="EMBL" id="JBHTGP010000013">
    <property type="protein sequence ID" value="MFD0688346.1"/>
    <property type="molecule type" value="Genomic_DNA"/>
</dbReference>
<dbReference type="RefSeq" id="WP_131760554.1">
    <property type="nucleotide sequence ID" value="NZ_CAACUY010000120.1"/>
</dbReference>
<sequence>MTALTSTSAELAEDIAAAVLACPDVASLTAGPHGRVMTYRVGAPFSGVAVHADRIEIGVVARLARPLPDTAEDVRRLARPLAGDLPIDVLIADVEEDR</sequence>
<keyword evidence="2" id="KW-1185">Reference proteome</keyword>